<dbReference type="EC" id="3.1.26.11" evidence="4"/>
<dbReference type="GO" id="GO:0042781">
    <property type="term" value="F:3'-tRNA processing endoribonuclease activity"/>
    <property type="evidence" value="ECO:0007669"/>
    <property type="project" value="UniProtKB-EC"/>
</dbReference>
<dbReference type="GO" id="GO:0005739">
    <property type="term" value="C:mitochondrion"/>
    <property type="evidence" value="ECO:0007669"/>
    <property type="project" value="TreeGrafter"/>
</dbReference>
<evidence type="ECO:0000313" key="13">
    <source>
        <dbReference type="Proteomes" id="UP000887226"/>
    </source>
</evidence>
<dbReference type="OrthoDB" id="527344at2759"/>
<dbReference type="SMART" id="SM00849">
    <property type="entry name" value="Lactamase_B"/>
    <property type="match status" value="1"/>
</dbReference>
<dbReference type="Gene3D" id="3.60.15.10">
    <property type="entry name" value="Ribonuclease Z/Hydroxyacylglutathione hydrolase-like"/>
    <property type="match status" value="2"/>
</dbReference>
<keyword evidence="7" id="KW-0479">Metal-binding</keyword>
<proteinExistence type="inferred from homology"/>
<keyword evidence="10" id="KW-0862">Zinc</keyword>
<reference evidence="12" key="1">
    <citation type="journal article" date="2021" name="IMA Fungus">
        <title>Genomic characterization of three marine fungi, including Emericellopsis atlantica sp. nov. with signatures of a generalist lifestyle and marine biomass degradation.</title>
        <authorList>
            <person name="Hagestad O.C."/>
            <person name="Hou L."/>
            <person name="Andersen J.H."/>
            <person name="Hansen E.H."/>
            <person name="Altermark B."/>
            <person name="Li C."/>
            <person name="Kuhnert E."/>
            <person name="Cox R.J."/>
            <person name="Crous P.W."/>
            <person name="Spatafora J.W."/>
            <person name="Lail K."/>
            <person name="Amirebrahimi M."/>
            <person name="Lipzen A."/>
            <person name="Pangilinan J."/>
            <person name="Andreopoulos W."/>
            <person name="Hayes R.D."/>
            <person name="Ng V."/>
            <person name="Grigoriev I.V."/>
            <person name="Jackson S.A."/>
            <person name="Sutton T.D.S."/>
            <person name="Dobson A.D.W."/>
            <person name="Rama T."/>
        </authorList>
    </citation>
    <scope>NUCLEOTIDE SEQUENCE</scope>
    <source>
        <strain evidence="12">TRa3180A</strain>
    </source>
</reference>
<comment type="cofactor">
    <cofactor evidence="2">
        <name>Zn(2+)</name>
        <dbReference type="ChEBI" id="CHEBI:29105"/>
    </cofactor>
</comment>
<comment type="similarity">
    <text evidence="3">Belongs to the RNase Z family.</text>
</comment>
<comment type="catalytic activity">
    <reaction evidence="1">
        <text>Endonucleolytic cleavage of RNA, removing extra 3' nucleotides from tRNA precursor, generating 3' termini of tRNAs. A 3'-hydroxy group is left at the tRNA terminus and a 5'-phosphoryl group is left at the trailer molecule.</text>
        <dbReference type="EC" id="3.1.26.11"/>
    </reaction>
</comment>
<dbReference type="PANTHER" id="PTHR12553">
    <property type="entry name" value="ZINC PHOSPHODIESTERASE ELAC PROTEIN 2"/>
    <property type="match status" value="1"/>
</dbReference>
<dbReference type="InterPro" id="IPR001279">
    <property type="entry name" value="Metallo-B-lactamas"/>
</dbReference>
<organism evidence="12 13">
    <name type="scientific">Calycina marina</name>
    <dbReference type="NCBI Taxonomy" id="1763456"/>
    <lineage>
        <taxon>Eukaryota</taxon>
        <taxon>Fungi</taxon>
        <taxon>Dikarya</taxon>
        <taxon>Ascomycota</taxon>
        <taxon>Pezizomycotina</taxon>
        <taxon>Leotiomycetes</taxon>
        <taxon>Helotiales</taxon>
        <taxon>Pezizellaceae</taxon>
        <taxon>Calycina</taxon>
    </lineage>
</organism>
<dbReference type="AlphaFoldDB" id="A0A9P7Z6A9"/>
<keyword evidence="8" id="KW-0255">Endonuclease</keyword>
<dbReference type="PANTHER" id="PTHR12553:SF49">
    <property type="entry name" value="ZINC PHOSPHODIESTERASE ELAC PROTEIN 2"/>
    <property type="match status" value="1"/>
</dbReference>
<evidence type="ECO:0000259" key="11">
    <source>
        <dbReference type="SMART" id="SM00849"/>
    </source>
</evidence>
<dbReference type="InterPro" id="IPR027794">
    <property type="entry name" value="tRNase_Z_dom"/>
</dbReference>
<protein>
    <recommendedName>
        <fullName evidence="4">ribonuclease Z</fullName>
        <ecNumber evidence="4">3.1.26.11</ecNumber>
    </recommendedName>
</protein>
<dbReference type="GO" id="GO:1990180">
    <property type="term" value="P:mitochondrial tRNA 3'-end processing"/>
    <property type="evidence" value="ECO:0007669"/>
    <property type="project" value="TreeGrafter"/>
</dbReference>
<keyword evidence="13" id="KW-1185">Reference proteome</keyword>
<evidence type="ECO:0000256" key="9">
    <source>
        <dbReference type="ARBA" id="ARBA00022801"/>
    </source>
</evidence>
<dbReference type="InterPro" id="IPR047151">
    <property type="entry name" value="RNZ2-like"/>
</dbReference>
<evidence type="ECO:0000256" key="3">
    <source>
        <dbReference type="ARBA" id="ARBA00007823"/>
    </source>
</evidence>
<gene>
    <name evidence="12" type="ORF">BJ878DRAFT_417060</name>
</gene>
<dbReference type="InterPro" id="IPR036866">
    <property type="entry name" value="RibonucZ/Hydroxyglut_hydro"/>
</dbReference>
<dbReference type="GO" id="GO:0046872">
    <property type="term" value="F:metal ion binding"/>
    <property type="evidence" value="ECO:0007669"/>
    <property type="project" value="UniProtKB-KW"/>
</dbReference>
<keyword evidence="9" id="KW-0378">Hydrolase</keyword>
<accession>A0A9P7Z6A9</accession>
<evidence type="ECO:0000256" key="7">
    <source>
        <dbReference type="ARBA" id="ARBA00022723"/>
    </source>
</evidence>
<dbReference type="EMBL" id="MU253806">
    <property type="protein sequence ID" value="KAG9246398.1"/>
    <property type="molecule type" value="Genomic_DNA"/>
</dbReference>
<evidence type="ECO:0000256" key="2">
    <source>
        <dbReference type="ARBA" id="ARBA00001947"/>
    </source>
</evidence>
<dbReference type="Pfam" id="PF23023">
    <property type="entry name" value="Anti-Pycsar_Apyc1"/>
    <property type="match status" value="1"/>
</dbReference>
<evidence type="ECO:0000256" key="4">
    <source>
        <dbReference type="ARBA" id="ARBA00012477"/>
    </source>
</evidence>
<comment type="caution">
    <text evidence="12">The sequence shown here is derived from an EMBL/GenBank/DDBJ whole genome shotgun (WGS) entry which is preliminary data.</text>
</comment>
<evidence type="ECO:0000313" key="12">
    <source>
        <dbReference type="EMBL" id="KAG9246398.1"/>
    </source>
</evidence>
<dbReference type="SUPFAM" id="SSF56281">
    <property type="entry name" value="Metallo-hydrolase/oxidoreductase"/>
    <property type="match status" value="2"/>
</dbReference>
<dbReference type="CDD" id="cd07718">
    <property type="entry name" value="RNaseZ_ELAC1_ELAC2-C-term-like_MBL-fold"/>
    <property type="match status" value="1"/>
</dbReference>
<keyword evidence="6" id="KW-0540">Nuclease</keyword>
<feature type="domain" description="Metallo-beta-lactamase" evidence="11">
    <location>
        <begin position="550"/>
        <end position="750"/>
    </location>
</feature>
<name>A0A9P7Z6A9_9HELO</name>
<dbReference type="Proteomes" id="UP000887226">
    <property type="component" value="Unassembled WGS sequence"/>
</dbReference>
<evidence type="ECO:0000256" key="8">
    <source>
        <dbReference type="ARBA" id="ARBA00022759"/>
    </source>
</evidence>
<keyword evidence="5" id="KW-0819">tRNA processing</keyword>
<sequence length="842" mass="94313">MKYWIQFLTTPTADTPGTTMYLHFDSKRYLIGHCAEGTQRAVVENKLGLTKMSDLLLTGKLNWDTAGGVLGMVLTLADSTATMRGSRRAMEEEKELRKQVQIAKGQKVMEPKVEKSEDVRPFLNIHGGENLTHLLATSRRFVFRKGMPVHTQEFTPKNTVLKEDCAPTWKDNLINVWAVALEPDFRRGRKRSHDEITQEDIDAEDIQNQQRKGVLADMFDSEWRLDTLVVKKLSQVELPAKIFVRDDKNKIVEYTGPPAKDVPVTEPDIDVLVRNPWPGALVAKLPSTTPSHTSVSYFIKGHTQRGKFDPAAATALGCERKQFRQLTAGEEVTTSIGTVVRPEQVMAPSQSGGGLAVFDLPDTSYVGPAIERKEWFSKDVMDGIGAVVWILGPGVVDDARLQTFMKERSELKHIVSSQETCPNNLSMHAAAEAAINLHLIDEERFPIPVHSNASTRKPSAIYDVARVGKTIQLAPAVEVNDDNIKPYLDTGKSVLDRDIEVADLAKEALGKITDAEYLEQLTRRQEDIPSRDAEVITLGTGSALPSKYRNVSATLLHVPGYGSYLFDCGENTLGQLKRVLGPELPDVLRDLKAIWISHLHADHHLGTAAVVKAWHKETQNDPSTKDNKLIIASDRDMLLWLQEYAEVDDYGYNRLNTIAFGGHEASDFRYRFSSKEEKTYGLSCIQSCYVKHCRSAMAVVFDFPNGFRVAYSGDCRPSDYFARIGEDATLLIHEATFDDELRTDALAKNHSTTSEAMTVGLNMNARRILLTHFSQRYQKIPVLGENNRDQVAIVAFDYMRCKIGDFAKVDAFRPALMKLYEEETGEIVKRKEKAKQAKPDED</sequence>
<evidence type="ECO:0000256" key="10">
    <source>
        <dbReference type="ARBA" id="ARBA00022833"/>
    </source>
</evidence>
<evidence type="ECO:0000256" key="5">
    <source>
        <dbReference type="ARBA" id="ARBA00022694"/>
    </source>
</evidence>
<evidence type="ECO:0000256" key="6">
    <source>
        <dbReference type="ARBA" id="ARBA00022722"/>
    </source>
</evidence>
<evidence type="ECO:0000256" key="1">
    <source>
        <dbReference type="ARBA" id="ARBA00000402"/>
    </source>
</evidence>
<dbReference type="Pfam" id="PF13691">
    <property type="entry name" value="Lactamase_B_4"/>
    <property type="match status" value="1"/>
</dbReference>